<feature type="transmembrane region" description="Helical" evidence="1">
    <location>
        <begin position="76"/>
        <end position="99"/>
    </location>
</feature>
<keyword evidence="1" id="KW-0812">Transmembrane</keyword>
<dbReference type="EMBL" id="CP058215">
    <property type="protein sequence ID" value="QLC49660.1"/>
    <property type="molecule type" value="Genomic_DNA"/>
</dbReference>
<dbReference type="GeneID" id="55821019"/>
<feature type="transmembrane region" description="Helical" evidence="1">
    <location>
        <begin position="108"/>
        <end position="129"/>
    </location>
</feature>
<keyword evidence="1" id="KW-0472">Membrane</keyword>
<keyword evidence="3" id="KW-1185">Reference proteome</keyword>
<name>A0A7D5EG60_9EURY</name>
<feature type="transmembrane region" description="Helical" evidence="1">
    <location>
        <begin position="211"/>
        <end position="229"/>
    </location>
</feature>
<dbReference type="AlphaFoldDB" id="A0A7D5EG60"/>
<proteinExistence type="predicted"/>
<dbReference type="RefSeq" id="WP_176964716.1">
    <property type="nucleotide sequence ID" value="NZ_CP058215.1"/>
</dbReference>
<evidence type="ECO:0000313" key="2">
    <source>
        <dbReference type="EMBL" id="QLC49660.1"/>
    </source>
</evidence>
<feature type="transmembrane region" description="Helical" evidence="1">
    <location>
        <begin position="185"/>
        <end position="205"/>
    </location>
</feature>
<protein>
    <submittedName>
        <fullName evidence="2">Uncharacterized protein</fullName>
    </submittedName>
</protein>
<feature type="transmembrane region" description="Helical" evidence="1">
    <location>
        <begin position="6"/>
        <end position="27"/>
    </location>
</feature>
<feature type="transmembrane region" description="Helical" evidence="1">
    <location>
        <begin position="149"/>
        <end position="173"/>
    </location>
</feature>
<dbReference type="KEGG" id="mzi:HWN40_05050"/>
<reference evidence="2 3" key="1">
    <citation type="submission" date="2020-06" db="EMBL/GenBank/DDBJ databases">
        <title>Methanolobus halotolerans sp. nov., isolated from a saline lake Tus in Siberia.</title>
        <authorList>
            <person name="Shen Y."/>
            <person name="Chen S.-C."/>
            <person name="Lai M.-C."/>
            <person name="Huang H.-H."/>
            <person name="Chiu H.-H."/>
            <person name="Tang S.-L."/>
            <person name="Rogozin D.Y."/>
            <person name="Degermendzhy A.G."/>
        </authorList>
    </citation>
    <scope>NUCLEOTIDE SEQUENCE [LARGE SCALE GENOMIC DNA]</scope>
    <source>
        <strain evidence="2 3">DSM 21339</strain>
    </source>
</reference>
<dbReference type="OrthoDB" id="121687at2157"/>
<accession>A0A7D5EG60</accession>
<keyword evidence="1" id="KW-1133">Transmembrane helix</keyword>
<sequence>MNSGLLLSGTISFAIMLSSLAFAWVLSRNKDQYNESSKPALFSLIVFWSIVGLTYLPTAARMFCAYLNNQELDAIFYFIAAVPFAFVSVPLVFFIIYVITGSERIGEYIAFVFTLIGAAYLAFLYNSGIVGPIVTEWGSIFMINSDAAINLYMMGLFVIPTSMILGLLLLILLQRMPKRIRYRTALPLVAISFVFDFMLTDMIAILDVMQIFARVFVLIGTVLAYLAYFPPVTVQEKLGIQEQIEDIQYAELVDSNMEFFSKDKSGNH</sequence>
<evidence type="ECO:0000313" key="3">
    <source>
        <dbReference type="Proteomes" id="UP000509594"/>
    </source>
</evidence>
<feature type="transmembrane region" description="Helical" evidence="1">
    <location>
        <begin position="39"/>
        <end position="56"/>
    </location>
</feature>
<dbReference type="Proteomes" id="UP000509594">
    <property type="component" value="Chromosome"/>
</dbReference>
<evidence type="ECO:0000256" key="1">
    <source>
        <dbReference type="SAM" id="Phobius"/>
    </source>
</evidence>
<gene>
    <name evidence="2" type="ORF">HWN40_05050</name>
</gene>
<organism evidence="2 3">
    <name type="scientific">Methanolobus zinderi</name>
    <dbReference type="NCBI Taxonomy" id="536044"/>
    <lineage>
        <taxon>Archaea</taxon>
        <taxon>Methanobacteriati</taxon>
        <taxon>Methanobacteriota</taxon>
        <taxon>Stenosarchaea group</taxon>
        <taxon>Methanomicrobia</taxon>
        <taxon>Methanosarcinales</taxon>
        <taxon>Methanosarcinaceae</taxon>
        <taxon>Methanolobus</taxon>
    </lineage>
</organism>